<organism evidence="2 3">
    <name type="scientific">Gossypium darwinii</name>
    <name type="common">Darwin's cotton</name>
    <name type="synonym">Gossypium barbadense var. darwinii</name>
    <dbReference type="NCBI Taxonomy" id="34276"/>
    <lineage>
        <taxon>Eukaryota</taxon>
        <taxon>Viridiplantae</taxon>
        <taxon>Streptophyta</taxon>
        <taxon>Embryophyta</taxon>
        <taxon>Tracheophyta</taxon>
        <taxon>Spermatophyta</taxon>
        <taxon>Magnoliopsida</taxon>
        <taxon>eudicotyledons</taxon>
        <taxon>Gunneridae</taxon>
        <taxon>Pentapetalae</taxon>
        <taxon>rosids</taxon>
        <taxon>malvids</taxon>
        <taxon>Malvales</taxon>
        <taxon>Malvaceae</taxon>
        <taxon>Malvoideae</taxon>
        <taxon>Gossypium</taxon>
    </lineage>
</organism>
<dbReference type="Proteomes" id="UP000323506">
    <property type="component" value="Chromosome A06"/>
</dbReference>
<name>A0A5D2G3B8_GOSDA</name>
<evidence type="ECO:0000313" key="2">
    <source>
        <dbReference type="EMBL" id="TYH12200.1"/>
    </source>
</evidence>
<evidence type="ECO:0000313" key="3">
    <source>
        <dbReference type="Proteomes" id="UP000323506"/>
    </source>
</evidence>
<gene>
    <name evidence="2" type="ORF">ES288_A06G047700v1</name>
</gene>
<feature type="compositionally biased region" description="Basic residues" evidence="1">
    <location>
        <begin position="172"/>
        <end position="182"/>
    </location>
</feature>
<dbReference type="EMBL" id="CM017693">
    <property type="protein sequence ID" value="TYH12200.1"/>
    <property type="molecule type" value="Genomic_DNA"/>
</dbReference>
<proteinExistence type="predicted"/>
<protein>
    <submittedName>
        <fullName evidence="2">Uncharacterized protein</fullName>
    </submittedName>
</protein>
<keyword evidence="3" id="KW-1185">Reference proteome</keyword>
<accession>A0A5D2G3B8</accession>
<feature type="compositionally biased region" description="Polar residues" evidence="1">
    <location>
        <begin position="194"/>
        <end position="220"/>
    </location>
</feature>
<feature type="region of interest" description="Disordered" evidence="1">
    <location>
        <begin position="155"/>
        <end position="220"/>
    </location>
</feature>
<evidence type="ECO:0000256" key="1">
    <source>
        <dbReference type="SAM" id="MobiDB-lite"/>
    </source>
</evidence>
<dbReference type="AlphaFoldDB" id="A0A5D2G3B8"/>
<reference evidence="2 3" key="1">
    <citation type="submission" date="2019-06" db="EMBL/GenBank/DDBJ databases">
        <title>WGS assembly of Gossypium darwinii.</title>
        <authorList>
            <person name="Chen Z.J."/>
            <person name="Sreedasyam A."/>
            <person name="Ando A."/>
            <person name="Song Q."/>
            <person name="De L."/>
            <person name="Hulse-Kemp A."/>
            <person name="Ding M."/>
            <person name="Ye W."/>
            <person name="Kirkbride R."/>
            <person name="Jenkins J."/>
            <person name="Plott C."/>
            <person name="Lovell J."/>
            <person name="Lin Y.-M."/>
            <person name="Vaughn R."/>
            <person name="Liu B."/>
            <person name="Li W."/>
            <person name="Simpson S."/>
            <person name="Scheffler B."/>
            <person name="Saski C."/>
            <person name="Grover C."/>
            <person name="Hu G."/>
            <person name="Conover J."/>
            <person name="Carlson J."/>
            <person name="Shu S."/>
            <person name="Boston L."/>
            <person name="Williams M."/>
            <person name="Peterson D."/>
            <person name="Mcgee K."/>
            <person name="Jones D."/>
            <person name="Wendel J."/>
            <person name="Stelly D."/>
            <person name="Grimwood J."/>
            <person name="Schmutz J."/>
        </authorList>
    </citation>
    <scope>NUCLEOTIDE SEQUENCE [LARGE SCALE GENOMIC DNA]</scope>
    <source>
        <strain evidence="2">1808015.09</strain>
    </source>
</reference>
<feature type="compositionally biased region" description="Low complexity" evidence="1">
    <location>
        <begin position="156"/>
        <end position="167"/>
    </location>
</feature>
<sequence>MLLKDGVYAAQPIYSEHRVNLVQTNQLNSHVGSSLREDGVYTTQPVYSERRVNSIKANNLNSHIGSNLSKDGVYTTKLVYLERRDNSVQIDKLNGHVGSSLQDALLSSILQRLLQQEGLLNQPARLIPTYPPSGSGTGTGTSISSIVFNSLLQNETGGTSTSQQVGTPLSNYRKRKASRRQRPTSAKTRYGLGESSSSFKRFRRQPSTLPMPQRDPSTMSMPMPIQVPNAEHENRNIFLMHNETNTSSNASNLSGPRAIKNSLYDPLFEGIGLPVDPHLRMFATM</sequence>